<comment type="caution">
    <text evidence="1">The sequence shown here is derived from an EMBL/GenBank/DDBJ whole genome shotgun (WGS) entry which is preliminary data.</text>
</comment>
<dbReference type="EMBL" id="JBFRCH010000008">
    <property type="protein sequence ID" value="MEX3933644.1"/>
    <property type="molecule type" value="Genomic_DNA"/>
</dbReference>
<evidence type="ECO:0000313" key="1">
    <source>
        <dbReference type="EMBL" id="MEX3933644.1"/>
    </source>
</evidence>
<proteinExistence type="predicted"/>
<dbReference type="Proteomes" id="UP001558850">
    <property type="component" value="Unassembled WGS sequence"/>
</dbReference>
<evidence type="ECO:0000313" key="2">
    <source>
        <dbReference type="Proteomes" id="UP001558850"/>
    </source>
</evidence>
<protein>
    <submittedName>
        <fullName evidence="1">Filamentous hemagglutinin N-terminal domain-containing protein</fullName>
    </submittedName>
</protein>
<reference evidence="1" key="1">
    <citation type="submission" date="2024-07" db="EMBL/GenBank/DDBJ databases">
        <title>A survey of Mimosa microsymbionts across Brazilian biomes reveals a high diversity of Paraburkholderia nodulating endemic species, but also that Cupriavidus is common as a symbiont of widespread species.</title>
        <authorList>
            <person name="Rouws L."/>
            <person name="Barauna A."/>
            <person name="Beukes C."/>
            <person name="Rouws J.R.C."/>
            <person name="De Faria S.M."/>
            <person name="Gross E."/>
            <person name="Bueno Dos Reis Junior F."/>
            <person name="Simon M.F."/>
            <person name="Maluk M."/>
            <person name="Odee D.W."/>
            <person name="Kenicer G."/>
            <person name="Young J.P.W."/>
            <person name="Reis V.M."/>
            <person name="Zilli J."/>
            <person name="James E.K."/>
        </authorList>
    </citation>
    <scope>NUCLEOTIDE SEQUENCE</scope>
    <source>
        <strain evidence="1">EG181B</strain>
    </source>
</reference>
<gene>
    <name evidence="1" type="ORF">AB4Y32_17855</name>
</gene>
<organism evidence="1 2">
    <name type="scientific">Paraburkholderia phymatum</name>
    <dbReference type="NCBI Taxonomy" id="148447"/>
    <lineage>
        <taxon>Bacteria</taxon>
        <taxon>Pseudomonadati</taxon>
        <taxon>Pseudomonadota</taxon>
        <taxon>Betaproteobacteria</taxon>
        <taxon>Burkholderiales</taxon>
        <taxon>Burkholderiaceae</taxon>
        <taxon>Paraburkholderia</taxon>
    </lineage>
</organism>
<accession>A0ACC6U257</accession>
<keyword evidence="2" id="KW-1185">Reference proteome</keyword>
<sequence>MNNNNCRLVFSRIRGMLVAVEETATATGKSGETRAGRTSIKETRSPLRSLVALPMAVAPLLAFAQIVPGGTHAPSVISTANGLPQVNINRPSGSGVSMNTYNQFDVSNRGAILNNSPTITNTQLAGYVNGNPNFGPNDSARVIVNQVNSNSPSQLRGYLEVAGRSAEVIVANPNRLLLDGAGFINTSRAVLTTGTPNFAPDGSVSGFNVTQGNITVQGVGFNASNVDQVDLLARAVQANAAIYAKNLNVITGANGIDHDTLNATPIASNGPAPGVSIDVSNLGGMFANRIWLVGMENGVGVSNRGVLAAQAGDLILTTQGQLVLAGQTNASGNIAANARDGIGNSGTTYAQQNVSVNTSGALINSGTLAAKQITTISAGSVASTGTLGAGVNSDGSVGNAGDLNVATTGHLSATGENVAGGNATLSGSGVNLAGSETAANGNLTLNASAGDLNLAGATTSAGGTVNAQRQAHWSTTTAR</sequence>
<name>A0ACC6U257_9BURK</name>